<gene>
    <name evidence="2" type="ORF">HanXRQr2_Chr04g0167431</name>
</gene>
<reference evidence="2" key="2">
    <citation type="submission" date="2020-06" db="EMBL/GenBank/DDBJ databases">
        <title>Helianthus annuus Genome sequencing and assembly Release 2.</title>
        <authorList>
            <person name="Gouzy J."/>
            <person name="Langlade N."/>
            <person name="Munos S."/>
        </authorList>
    </citation>
    <scope>NUCLEOTIDE SEQUENCE</scope>
    <source>
        <tissue evidence="2">Leaves</tissue>
    </source>
</reference>
<dbReference type="AlphaFoldDB" id="A0A9K3J7L7"/>
<feature type="compositionally biased region" description="Pro residues" evidence="1">
    <location>
        <begin position="34"/>
        <end position="45"/>
    </location>
</feature>
<evidence type="ECO:0000256" key="1">
    <source>
        <dbReference type="SAM" id="MobiDB-lite"/>
    </source>
</evidence>
<dbReference type="EMBL" id="MNCJ02000319">
    <property type="protein sequence ID" value="KAF5810266.1"/>
    <property type="molecule type" value="Genomic_DNA"/>
</dbReference>
<reference evidence="2" key="1">
    <citation type="journal article" date="2017" name="Nature">
        <title>The sunflower genome provides insights into oil metabolism, flowering and Asterid evolution.</title>
        <authorList>
            <person name="Badouin H."/>
            <person name="Gouzy J."/>
            <person name="Grassa C.J."/>
            <person name="Murat F."/>
            <person name="Staton S.E."/>
            <person name="Cottret L."/>
            <person name="Lelandais-Briere C."/>
            <person name="Owens G.L."/>
            <person name="Carrere S."/>
            <person name="Mayjonade B."/>
            <person name="Legrand L."/>
            <person name="Gill N."/>
            <person name="Kane N.C."/>
            <person name="Bowers J.E."/>
            <person name="Hubner S."/>
            <person name="Bellec A."/>
            <person name="Berard A."/>
            <person name="Berges H."/>
            <person name="Blanchet N."/>
            <person name="Boniface M.C."/>
            <person name="Brunel D."/>
            <person name="Catrice O."/>
            <person name="Chaidir N."/>
            <person name="Claudel C."/>
            <person name="Donnadieu C."/>
            <person name="Faraut T."/>
            <person name="Fievet G."/>
            <person name="Helmstetter N."/>
            <person name="King M."/>
            <person name="Knapp S.J."/>
            <person name="Lai Z."/>
            <person name="Le Paslier M.C."/>
            <person name="Lippi Y."/>
            <person name="Lorenzon L."/>
            <person name="Mandel J.R."/>
            <person name="Marage G."/>
            <person name="Marchand G."/>
            <person name="Marquand E."/>
            <person name="Bret-Mestries E."/>
            <person name="Morien E."/>
            <person name="Nambeesan S."/>
            <person name="Nguyen T."/>
            <person name="Pegot-Espagnet P."/>
            <person name="Pouilly N."/>
            <person name="Raftis F."/>
            <person name="Sallet E."/>
            <person name="Schiex T."/>
            <person name="Thomas J."/>
            <person name="Vandecasteele C."/>
            <person name="Vares D."/>
            <person name="Vear F."/>
            <person name="Vautrin S."/>
            <person name="Crespi M."/>
            <person name="Mangin B."/>
            <person name="Burke J.M."/>
            <person name="Salse J."/>
            <person name="Munos S."/>
            <person name="Vincourt P."/>
            <person name="Rieseberg L.H."/>
            <person name="Langlade N.B."/>
        </authorList>
    </citation>
    <scope>NUCLEOTIDE SEQUENCE</scope>
    <source>
        <tissue evidence="2">Leaves</tissue>
    </source>
</reference>
<evidence type="ECO:0000313" key="2">
    <source>
        <dbReference type="EMBL" id="KAF5810266.1"/>
    </source>
</evidence>
<proteinExistence type="predicted"/>
<comment type="caution">
    <text evidence="2">The sequence shown here is derived from an EMBL/GenBank/DDBJ whole genome shotgun (WGS) entry which is preliminary data.</text>
</comment>
<feature type="region of interest" description="Disordered" evidence="1">
    <location>
        <begin position="1"/>
        <end position="55"/>
    </location>
</feature>
<evidence type="ECO:0000313" key="3">
    <source>
        <dbReference type="Proteomes" id="UP000215914"/>
    </source>
</evidence>
<dbReference type="Proteomes" id="UP000215914">
    <property type="component" value="Unassembled WGS sequence"/>
</dbReference>
<feature type="compositionally biased region" description="Polar residues" evidence="1">
    <location>
        <begin position="46"/>
        <end position="55"/>
    </location>
</feature>
<name>A0A9K3J7L7_HELAN</name>
<keyword evidence="3" id="KW-1185">Reference proteome</keyword>
<organism evidence="2 3">
    <name type="scientific">Helianthus annuus</name>
    <name type="common">Common sunflower</name>
    <dbReference type="NCBI Taxonomy" id="4232"/>
    <lineage>
        <taxon>Eukaryota</taxon>
        <taxon>Viridiplantae</taxon>
        <taxon>Streptophyta</taxon>
        <taxon>Embryophyta</taxon>
        <taxon>Tracheophyta</taxon>
        <taxon>Spermatophyta</taxon>
        <taxon>Magnoliopsida</taxon>
        <taxon>eudicotyledons</taxon>
        <taxon>Gunneridae</taxon>
        <taxon>Pentapetalae</taxon>
        <taxon>asterids</taxon>
        <taxon>campanulids</taxon>
        <taxon>Asterales</taxon>
        <taxon>Asteraceae</taxon>
        <taxon>Asteroideae</taxon>
        <taxon>Heliantheae alliance</taxon>
        <taxon>Heliantheae</taxon>
        <taxon>Helianthus</taxon>
    </lineage>
</organism>
<accession>A0A9K3J7L7</accession>
<dbReference type="Gramene" id="mRNA:HanXRQr2_Chr04g0167431">
    <property type="protein sequence ID" value="CDS:HanXRQr2_Chr04g0167431.1"/>
    <property type="gene ID" value="HanXRQr2_Chr04g0167431"/>
</dbReference>
<protein>
    <submittedName>
        <fullName evidence="2">Uncharacterized protein</fullName>
    </submittedName>
</protein>
<sequence length="55" mass="5881">MGTTTGALGTHHSRPPNNHRISPFASVVSETHHSPPPKYAAPPPVSRNSPPYLNN</sequence>